<keyword evidence="4" id="KW-0614">Plasmid</keyword>
<dbReference type="PANTHER" id="PTHR42760:SF133">
    <property type="entry name" value="3-OXOACYL-[ACYL-CARRIER-PROTEIN] REDUCTASE"/>
    <property type="match status" value="1"/>
</dbReference>
<feature type="domain" description="Ketoreductase" evidence="3">
    <location>
        <begin position="5"/>
        <end position="186"/>
    </location>
</feature>
<dbReference type="Proteomes" id="UP001164748">
    <property type="component" value="Plasmid unnamed"/>
</dbReference>
<dbReference type="Gene3D" id="3.40.50.720">
    <property type="entry name" value="NAD(P)-binding Rossmann-like Domain"/>
    <property type="match status" value="1"/>
</dbReference>
<dbReference type="GO" id="GO:0004316">
    <property type="term" value="F:3-oxoacyl-[acyl-carrier-protein] reductase (NADPH) activity"/>
    <property type="evidence" value="ECO:0007669"/>
    <property type="project" value="UniProtKB-EC"/>
</dbReference>
<reference evidence="4" key="1">
    <citation type="submission" date="2022-09" db="EMBL/GenBank/DDBJ databases">
        <authorList>
            <person name="Li Z.-J."/>
        </authorList>
    </citation>
    <scope>NUCLEOTIDE SEQUENCE</scope>
    <source>
        <strain evidence="4">TGB11</strain>
        <plasmid evidence="4">unnamed</plasmid>
    </source>
</reference>
<dbReference type="FunFam" id="3.40.50.720:FF:000173">
    <property type="entry name" value="3-oxoacyl-[acyl-carrier protein] reductase"/>
    <property type="match status" value="1"/>
</dbReference>
<dbReference type="NCBIfam" id="NF009466">
    <property type="entry name" value="PRK12826.1-2"/>
    <property type="match status" value="1"/>
</dbReference>
<protein>
    <submittedName>
        <fullName evidence="4">3-oxoacyl-ACP reductase FabG</fullName>
        <ecNumber evidence="4">1.1.1.100</ecNumber>
    </submittedName>
</protein>
<dbReference type="InterPro" id="IPR036291">
    <property type="entry name" value="NAD(P)-bd_dom_sf"/>
</dbReference>
<dbReference type="PANTHER" id="PTHR42760">
    <property type="entry name" value="SHORT-CHAIN DEHYDROGENASES/REDUCTASES FAMILY MEMBER"/>
    <property type="match status" value="1"/>
</dbReference>
<dbReference type="EMBL" id="CP114589">
    <property type="protein sequence ID" value="WBA10465.1"/>
    <property type="molecule type" value="Genomic_DNA"/>
</dbReference>
<organism evidence="4 5">
    <name type="scientific">Salinivibrio kushneri</name>
    <dbReference type="NCBI Taxonomy" id="1908198"/>
    <lineage>
        <taxon>Bacteria</taxon>
        <taxon>Pseudomonadati</taxon>
        <taxon>Pseudomonadota</taxon>
        <taxon>Gammaproteobacteria</taxon>
        <taxon>Vibrionales</taxon>
        <taxon>Vibrionaceae</taxon>
        <taxon>Salinivibrio</taxon>
    </lineage>
</organism>
<evidence type="ECO:0000256" key="1">
    <source>
        <dbReference type="ARBA" id="ARBA00006484"/>
    </source>
</evidence>
<accession>A0AA47KNY8</accession>
<evidence type="ECO:0000259" key="3">
    <source>
        <dbReference type="SMART" id="SM00822"/>
    </source>
</evidence>
<dbReference type="EC" id="1.1.1.100" evidence="4"/>
<dbReference type="SMART" id="SM00822">
    <property type="entry name" value="PKS_KR"/>
    <property type="match status" value="1"/>
</dbReference>
<dbReference type="InterPro" id="IPR002347">
    <property type="entry name" value="SDR_fam"/>
</dbReference>
<dbReference type="AlphaFoldDB" id="A0AA47KNY8"/>
<dbReference type="SUPFAM" id="SSF51735">
    <property type="entry name" value="NAD(P)-binding Rossmann-fold domains"/>
    <property type="match status" value="1"/>
</dbReference>
<geneLocation type="plasmid" evidence="4 5">
    <name>unnamed</name>
</geneLocation>
<dbReference type="PRINTS" id="PR00080">
    <property type="entry name" value="SDRFAMILY"/>
</dbReference>
<evidence type="ECO:0000313" key="4">
    <source>
        <dbReference type="EMBL" id="WBA10465.1"/>
    </source>
</evidence>
<gene>
    <name evidence="4" type="primary">fabG</name>
    <name evidence="4" type="ORF">N8M53_14020</name>
</gene>
<dbReference type="InterPro" id="IPR057326">
    <property type="entry name" value="KR_dom"/>
</dbReference>
<keyword evidence="2 4" id="KW-0560">Oxidoreductase</keyword>
<dbReference type="PROSITE" id="PS00061">
    <property type="entry name" value="ADH_SHORT"/>
    <property type="match status" value="1"/>
</dbReference>
<evidence type="ECO:0000313" key="5">
    <source>
        <dbReference type="Proteomes" id="UP001164748"/>
    </source>
</evidence>
<comment type="similarity">
    <text evidence="1">Belongs to the short-chain dehydrogenases/reductases (SDR) family.</text>
</comment>
<dbReference type="PRINTS" id="PR00081">
    <property type="entry name" value="GDHRDH"/>
</dbReference>
<sequence length="243" mass="25816">MLTGKHCVITGAAQGIGRAIVETFVEQGATKIYALDRNIDNMQDWQAHAVIVPVALDVCDQEAVANWVQTLHQQHAVIDVLVNNAGITRDNLLTKMSESDWDAVIDVNLKGVFTMTQAIAPLMIAQEQGAIVSLSSVVGTDGNIGQTNYAASKGGVIAMTKTWSKELARHGAQIRANCVAPGFIETPMTANLPDKVIEMMKGKTPLGRMGTAQDIANAISFLASDNASFITGQTLKVDGGLVI</sequence>
<dbReference type="RefSeq" id="WP_269580473.1">
    <property type="nucleotide sequence ID" value="NZ_CP114589.1"/>
</dbReference>
<name>A0AA47KNY8_9GAMM</name>
<evidence type="ECO:0000256" key="2">
    <source>
        <dbReference type="ARBA" id="ARBA00023002"/>
    </source>
</evidence>
<proteinExistence type="inferred from homology"/>
<dbReference type="Pfam" id="PF13561">
    <property type="entry name" value="adh_short_C2"/>
    <property type="match status" value="1"/>
</dbReference>
<dbReference type="InterPro" id="IPR020904">
    <property type="entry name" value="Sc_DH/Rdtase_CS"/>
</dbReference>